<evidence type="ECO:0000313" key="3">
    <source>
        <dbReference type="Proteomes" id="UP001347796"/>
    </source>
</evidence>
<dbReference type="AlphaFoldDB" id="A0AAN8IUI7"/>
<comment type="caution">
    <text evidence="2">The sequence shown here is derived from an EMBL/GenBank/DDBJ whole genome shotgun (WGS) entry which is preliminary data.</text>
</comment>
<dbReference type="Proteomes" id="UP001347796">
    <property type="component" value="Unassembled WGS sequence"/>
</dbReference>
<feature type="compositionally biased region" description="Basic and acidic residues" evidence="1">
    <location>
        <begin position="226"/>
        <end position="254"/>
    </location>
</feature>
<gene>
    <name evidence="2" type="ORF">SNE40_023678</name>
</gene>
<protein>
    <recommendedName>
        <fullName evidence="4">Gag-like protein</fullName>
    </recommendedName>
</protein>
<sequence length="392" mass="42363">MAAIIIDVPLLDSDIDWSVANRIVKVTVSRREYIYRQDILSMLEVFFGNVHCVEAIARRQNPGEWFITLSSERLVKMLLDKVSLIWNNIRFEFCDEDTTVVNLRVHWVPRKMKHSYLANIFNAYGAVKYVSEDSTSMSGNRMLTGMRNVTLNCSALQIQNIPHMIRTAGGAIPMLITTPGRPPLCLRCHSLGHVSMNCVTGRSGRADTLGAPKFSEVVQRQASVENESRDDSMSESEEGNRGETEIGDENRQEGDMGGFSVTEVNDDCLEERTGVLIQTAEVTVIKETAEGSGTGVGESGVVDSGSIGMESIFDPPEGELGDLKSTAISLDKRSEGEVKVGGSRVGLGKTVAVKATGGKVGGSKIGGGKTGGGKEGKIILGGVKKNKKGMKF</sequence>
<evidence type="ECO:0008006" key="4">
    <source>
        <dbReference type="Google" id="ProtNLM"/>
    </source>
</evidence>
<dbReference type="EMBL" id="JAZGQO010000033">
    <property type="protein sequence ID" value="KAK6165075.1"/>
    <property type="molecule type" value="Genomic_DNA"/>
</dbReference>
<reference evidence="2 3" key="1">
    <citation type="submission" date="2024-01" db="EMBL/GenBank/DDBJ databases">
        <title>The genome of the rayed Mediterranean limpet Patella caerulea (Linnaeus, 1758).</title>
        <authorList>
            <person name="Anh-Thu Weber A."/>
            <person name="Halstead-Nussloch G."/>
        </authorList>
    </citation>
    <scope>NUCLEOTIDE SEQUENCE [LARGE SCALE GENOMIC DNA]</scope>
    <source>
        <strain evidence="2">AATW-2023a</strain>
        <tissue evidence="2">Whole specimen</tissue>
    </source>
</reference>
<name>A0AAN8IUI7_PATCE</name>
<evidence type="ECO:0000313" key="2">
    <source>
        <dbReference type="EMBL" id="KAK6165075.1"/>
    </source>
</evidence>
<organism evidence="2 3">
    <name type="scientific">Patella caerulea</name>
    <name type="common">Rayed Mediterranean limpet</name>
    <dbReference type="NCBI Taxonomy" id="87958"/>
    <lineage>
        <taxon>Eukaryota</taxon>
        <taxon>Metazoa</taxon>
        <taxon>Spiralia</taxon>
        <taxon>Lophotrochozoa</taxon>
        <taxon>Mollusca</taxon>
        <taxon>Gastropoda</taxon>
        <taxon>Patellogastropoda</taxon>
        <taxon>Patelloidea</taxon>
        <taxon>Patellidae</taxon>
        <taxon>Patella</taxon>
    </lineage>
</organism>
<accession>A0AAN8IUI7</accession>
<evidence type="ECO:0000256" key="1">
    <source>
        <dbReference type="SAM" id="MobiDB-lite"/>
    </source>
</evidence>
<keyword evidence="3" id="KW-1185">Reference proteome</keyword>
<feature type="region of interest" description="Disordered" evidence="1">
    <location>
        <begin position="209"/>
        <end position="261"/>
    </location>
</feature>
<proteinExistence type="predicted"/>